<dbReference type="InterPro" id="IPR036412">
    <property type="entry name" value="HAD-like_sf"/>
</dbReference>
<dbReference type="InterPro" id="IPR006379">
    <property type="entry name" value="HAD-SF_hydro_IIB"/>
</dbReference>
<dbReference type="KEGG" id="acel:acsn021_05620"/>
<accession>A0A6S6QNR5</accession>
<dbReference type="SFLD" id="SFLDG01140">
    <property type="entry name" value="C2.B:_Phosphomannomutase_and_P"/>
    <property type="match status" value="1"/>
</dbReference>
<dbReference type="PROSITE" id="PS01229">
    <property type="entry name" value="COF_2"/>
    <property type="match status" value="1"/>
</dbReference>
<dbReference type="GO" id="GO:0005829">
    <property type="term" value="C:cytosol"/>
    <property type="evidence" value="ECO:0007669"/>
    <property type="project" value="TreeGrafter"/>
</dbReference>
<dbReference type="InterPro" id="IPR000150">
    <property type="entry name" value="Cof"/>
</dbReference>
<dbReference type="SFLD" id="SFLDS00003">
    <property type="entry name" value="Haloacid_Dehalogenase"/>
    <property type="match status" value="1"/>
</dbReference>
<dbReference type="Proteomes" id="UP000515561">
    <property type="component" value="Chromosome"/>
</dbReference>
<evidence type="ECO:0000313" key="2">
    <source>
        <dbReference type="Proteomes" id="UP000515561"/>
    </source>
</evidence>
<dbReference type="Gene3D" id="3.30.1240.10">
    <property type="match status" value="1"/>
</dbReference>
<dbReference type="NCBIfam" id="TIGR01484">
    <property type="entry name" value="HAD-SF-IIB"/>
    <property type="match status" value="1"/>
</dbReference>
<proteinExistence type="predicted"/>
<dbReference type="EMBL" id="AP023367">
    <property type="protein sequence ID" value="BCJ92993.1"/>
    <property type="molecule type" value="Genomic_DNA"/>
</dbReference>
<dbReference type="SUPFAM" id="SSF56784">
    <property type="entry name" value="HAD-like"/>
    <property type="match status" value="1"/>
</dbReference>
<dbReference type="GO" id="GO:0000287">
    <property type="term" value="F:magnesium ion binding"/>
    <property type="evidence" value="ECO:0007669"/>
    <property type="project" value="TreeGrafter"/>
</dbReference>
<evidence type="ECO:0000313" key="1">
    <source>
        <dbReference type="EMBL" id="BCJ92993.1"/>
    </source>
</evidence>
<dbReference type="RefSeq" id="WP_184092589.1">
    <property type="nucleotide sequence ID" value="NZ_AP023367.1"/>
</dbReference>
<protein>
    <submittedName>
        <fullName evidence="1">Hydrolase</fullName>
    </submittedName>
</protein>
<sequence>MESKIVFFDIDGTLYDPVIGVPESTKEALKLLTQNGHMAIICTGRTKAIIPENIKNLGFSGIVAGAGTYVEYKSHIIHHKVEGADFAKDILALLKENGIKFIVEGPEYVYYDGSDQSKEYEMVKNELNRIGIDMRALEFGDYRLNKITCHIPKSNSMEAILPKIKEKFHLIWHQSGKFVELVPLGYTKATGIEYLLSYLDRDRKDTYAFGDSTNDIEMLEYVNYGIAMGNSYPEVLKKARYKTKSIMENGIFYGLKEFGLI</sequence>
<name>A0A6S6QNR5_9FIRM</name>
<keyword evidence="2" id="KW-1185">Reference proteome</keyword>
<gene>
    <name evidence="1" type="ORF">acsn021_05620</name>
</gene>
<dbReference type="GO" id="GO:0016791">
    <property type="term" value="F:phosphatase activity"/>
    <property type="evidence" value="ECO:0007669"/>
    <property type="project" value="TreeGrafter"/>
</dbReference>
<organism evidence="1 2">
    <name type="scientific">Anaerocolumna cellulosilytica</name>
    <dbReference type="NCBI Taxonomy" id="433286"/>
    <lineage>
        <taxon>Bacteria</taxon>
        <taxon>Bacillati</taxon>
        <taxon>Bacillota</taxon>
        <taxon>Clostridia</taxon>
        <taxon>Lachnospirales</taxon>
        <taxon>Lachnospiraceae</taxon>
        <taxon>Anaerocolumna</taxon>
    </lineage>
</organism>
<dbReference type="AlphaFoldDB" id="A0A6S6QNR5"/>
<dbReference type="PANTHER" id="PTHR10000">
    <property type="entry name" value="PHOSPHOSERINE PHOSPHATASE"/>
    <property type="match status" value="1"/>
</dbReference>
<dbReference type="PANTHER" id="PTHR10000:SF25">
    <property type="entry name" value="PHOSPHATASE YKRA-RELATED"/>
    <property type="match status" value="1"/>
</dbReference>
<dbReference type="Pfam" id="PF08282">
    <property type="entry name" value="Hydrolase_3"/>
    <property type="match status" value="1"/>
</dbReference>
<dbReference type="Gene3D" id="3.40.50.1000">
    <property type="entry name" value="HAD superfamily/HAD-like"/>
    <property type="match status" value="1"/>
</dbReference>
<reference evidence="1 2" key="1">
    <citation type="journal article" date="2016" name="Int. J. Syst. Evol. Microbiol.">
        <title>Descriptions of Anaerotaenia torta gen. nov., sp. nov. and Anaerocolumna cellulosilytica gen. nov., sp. nov. isolated from a methanogenic reactor of cattle waste.</title>
        <authorList>
            <person name="Uek A."/>
            <person name="Ohtaki Y."/>
            <person name="Kaku N."/>
            <person name="Ueki K."/>
        </authorList>
    </citation>
    <scope>NUCLEOTIDE SEQUENCE [LARGE SCALE GENOMIC DNA]</scope>
    <source>
        <strain evidence="1 2">SN021</strain>
    </source>
</reference>
<keyword evidence="1" id="KW-0378">Hydrolase</keyword>
<dbReference type="InterPro" id="IPR023214">
    <property type="entry name" value="HAD_sf"/>
</dbReference>
<dbReference type="NCBIfam" id="TIGR00099">
    <property type="entry name" value="Cof-subfamily"/>
    <property type="match status" value="1"/>
</dbReference>